<dbReference type="InterPro" id="IPR016024">
    <property type="entry name" value="ARM-type_fold"/>
</dbReference>
<accession>A0ABV6WWN5</accession>
<dbReference type="Gene3D" id="1.25.10.10">
    <property type="entry name" value="Leucine-rich Repeat Variant"/>
    <property type="match status" value="1"/>
</dbReference>
<dbReference type="InterPro" id="IPR011989">
    <property type="entry name" value="ARM-like"/>
</dbReference>
<evidence type="ECO:0000313" key="1">
    <source>
        <dbReference type="EMBL" id="MFC1430444.1"/>
    </source>
</evidence>
<dbReference type="SUPFAM" id="SSF48371">
    <property type="entry name" value="ARM repeat"/>
    <property type="match status" value="1"/>
</dbReference>
<protein>
    <submittedName>
        <fullName evidence="1">HEAT repeat domain-containing protein</fullName>
    </submittedName>
</protein>
<comment type="caution">
    <text evidence="1">The sequence shown here is derived from an EMBL/GenBank/DDBJ whole genome shotgun (WGS) entry which is preliminary data.</text>
</comment>
<gene>
    <name evidence="1" type="ORF">ACEZDB_07160</name>
</gene>
<organism evidence="1 2">
    <name type="scientific">Streptacidiphilus alkalitolerans</name>
    <dbReference type="NCBI Taxonomy" id="3342712"/>
    <lineage>
        <taxon>Bacteria</taxon>
        <taxon>Bacillati</taxon>
        <taxon>Actinomycetota</taxon>
        <taxon>Actinomycetes</taxon>
        <taxon>Kitasatosporales</taxon>
        <taxon>Streptomycetaceae</taxon>
        <taxon>Streptacidiphilus</taxon>
    </lineage>
</organism>
<dbReference type="Proteomes" id="UP001592530">
    <property type="component" value="Unassembled WGS sequence"/>
</dbReference>
<dbReference type="Pfam" id="PF13646">
    <property type="entry name" value="HEAT_2"/>
    <property type="match status" value="1"/>
</dbReference>
<evidence type="ECO:0000313" key="2">
    <source>
        <dbReference type="Proteomes" id="UP001592530"/>
    </source>
</evidence>
<dbReference type="EMBL" id="JBHEZY010000002">
    <property type="protein sequence ID" value="MFC1430444.1"/>
    <property type="molecule type" value="Genomic_DNA"/>
</dbReference>
<name>A0ABV6WWN5_9ACTN</name>
<reference evidence="1 2" key="1">
    <citation type="submission" date="2024-09" db="EMBL/GenBank/DDBJ databases">
        <authorList>
            <person name="Lee S.D."/>
        </authorList>
    </citation>
    <scope>NUCLEOTIDE SEQUENCE [LARGE SCALE GENOMIC DNA]</scope>
    <source>
        <strain evidence="1 2">N1-3</strain>
    </source>
</reference>
<sequence>METSAEQALRLGVELLGAEDPEDRATGCDLLGDAGNQHAEVRTEAATALVALAGREREGCVLARLARALEYLDDPRSVPVLAELSWHPDPEVRVMVPNSFTPLTGPEPDGVAVRTLIRLTRDEDDEVRNWATFVLGFQLEVDSAEIRAALWERTSDPYGEAREEGIRGLARRHDLRAVPLVAELLHADDGAHLFTFAAAQYLGVPELLPYLDEYEPDGFGVPEAVAACDPALRERQDADAWELLHAVHRLCPEFDPVLYQDRFEHGLKLGSGLPAATLRYGTAALLERAGGDPQRAAELVAAELVAADWRT</sequence>
<dbReference type="RefSeq" id="WP_380550053.1">
    <property type="nucleotide sequence ID" value="NZ_JBHEZY010000002.1"/>
</dbReference>
<proteinExistence type="predicted"/>